<evidence type="ECO:0000256" key="4">
    <source>
        <dbReference type="ARBA" id="ARBA00022801"/>
    </source>
</evidence>
<dbReference type="PANTHER" id="PTHR10030">
    <property type="entry name" value="ALPHA-L-FUCOSIDASE"/>
    <property type="match status" value="1"/>
</dbReference>
<evidence type="ECO:0000256" key="2">
    <source>
        <dbReference type="ARBA" id="ARBA00012662"/>
    </source>
</evidence>
<dbReference type="GO" id="GO:0005764">
    <property type="term" value="C:lysosome"/>
    <property type="evidence" value="ECO:0007669"/>
    <property type="project" value="TreeGrafter"/>
</dbReference>
<dbReference type="PANTHER" id="PTHR10030:SF37">
    <property type="entry name" value="ALPHA-L-FUCOSIDASE-RELATED"/>
    <property type="match status" value="1"/>
</dbReference>
<evidence type="ECO:0000313" key="7">
    <source>
        <dbReference type="EMBL" id="MBC8580509.1"/>
    </source>
</evidence>
<comment type="caution">
    <text evidence="7">The sequence shown here is derived from an EMBL/GenBank/DDBJ whole genome shotgun (WGS) entry which is preliminary data.</text>
</comment>
<dbReference type="Gene3D" id="3.20.20.80">
    <property type="entry name" value="Glycosidases"/>
    <property type="match status" value="1"/>
</dbReference>
<dbReference type="EC" id="3.2.1.51" evidence="2"/>
<keyword evidence="5" id="KW-0326">Glycosidase</keyword>
<dbReference type="InterPro" id="IPR017853">
    <property type="entry name" value="GH"/>
</dbReference>
<dbReference type="GO" id="GO:0006004">
    <property type="term" value="P:fucose metabolic process"/>
    <property type="evidence" value="ECO:0007669"/>
    <property type="project" value="TreeGrafter"/>
</dbReference>
<dbReference type="GO" id="GO:0016139">
    <property type="term" value="P:glycoside catabolic process"/>
    <property type="evidence" value="ECO:0007669"/>
    <property type="project" value="TreeGrafter"/>
</dbReference>
<dbReference type="InterPro" id="IPR000933">
    <property type="entry name" value="Glyco_hydro_29"/>
</dbReference>
<dbReference type="SMART" id="SM00812">
    <property type="entry name" value="Alpha_L_fucos"/>
    <property type="match status" value="1"/>
</dbReference>
<gene>
    <name evidence="7" type="ORF">H8718_13315</name>
</gene>
<feature type="domain" description="Glycoside hydrolase family 29 N-terminal" evidence="6">
    <location>
        <begin position="17"/>
        <end position="317"/>
    </location>
</feature>
<keyword evidence="8" id="KW-1185">Reference proteome</keyword>
<keyword evidence="3" id="KW-0732">Signal</keyword>
<proteinExistence type="inferred from homology"/>
<keyword evidence="4" id="KW-0378">Hydrolase</keyword>
<dbReference type="SUPFAM" id="SSF51445">
    <property type="entry name" value="(Trans)glycosidases"/>
    <property type="match status" value="1"/>
</dbReference>
<dbReference type="GO" id="GO:0004560">
    <property type="term" value="F:alpha-L-fucosidase activity"/>
    <property type="evidence" value="ECO:0007669"/>
    <property type="project" value="InterPro"/>
</dbReference>
<sequence length="570" mass="65072">MLHNQFEALGLKPYGAVPSRRQMDWYRREATAFFHFGVNTFTDLEWGDGTEAEKMFNPTELDCRQWMRVIKQAGFTTAILTAKHHDGFCLWPSEYSEHTIAKSPYKEGKGDVVREFVEACHEYGIKPGLYLSPWDRHSKYWGTDAYNTYYNNQLTELMTQYGRIYECWWDGAGSTEAQYDWGRWAYTVRTHQPDCIIFGSLGATEYVEARWVGNESGYAGNPCWATIDQSSLEIENTVELNSGKAGGNRFIPAEVDVSIRLGWFYHENQDGAVRSAENLVKYWFESSGRNAGILLNFPPDRRGLIHEIDTKNVLNAATILQKTFAVNLLQGAEVSATSEMRPICSADKMLLKDENLFYAADEKDLTPTITFMAQEPITFNCFVLSEVIELGHRVRGYRIEAKVKDEWKVLVDNQCIGFRWAEYFDTITTQEVRIVITDAVVAPVLRSFGVYYKPEVASVTKTIDEVVDLIAQPTTRQSVKDNELEIEFGGIYPFNTLEMNGQGMKAYVLYAFNGTQYEKVYESKHVSAHEKAAFEMQEGSYKVKLVIDMEEGCSLETLIDGLEIKIYKSI</sequence>
<dbReference type="Gene3D" id="2.60.120.260">
    <property type="entry name" value="Galactose-binding domain-like"/>
    <property type="match status" value="1"/>
</dbReference>
<dbReference type="InterPro" id="IPR057739">
    <property type="entry name" value="Glyco_hydro_29_N"/>
</dbReference>
<evidence type="ECO:0000256" key="3">
    <source>
        <dbReference type="ARBA" id="ARBA00022729"/>
    </source>
</evidence>
<protein>
    <recommendedName>
        <fullName evidence="2">alpha-L-fucosidase</fullName>
        <ecNumber evidence="2">3.2.1.51</ecNumber>
    </recommendedName>
</protein>
<evidence type="ECO:0000259" key="6">
    <source>
        <dbReference type="Pfam" id="PF01120"/>
    </source>
</evidence>
<evidence type="ECO:0000313" key="8">
    <source>
        <dbReference type="Proteomes" id="UP000655830"/>
    </source>
</evidence>
<organism evidence="7 8">
    <name type="scientific">Zhenhengia yiwuensis</name>
    <dbReference type="NCBI Taxonomy" id="2763666"/>
    <lineage>
        <taxon>Bacteria</taxon>
        <taxon>Bacillati</taxon>
        <taxon>Bacillota</taxon>
        <taxon>Clostridia</taxon>
        <taxon>Lachnospirales</taxon>
        <taxon>Lachnospiraceae</taxon>
        <taxon>Zhenhengia</taxon>
    </lineage>
</organism>
<dbReference type="AlphaFoldDB" id="A0A926IF09"/>
<name>A0A926IF09_9FIRM</name>
<evidence type="ECO:0000256" key="1">
    <source>
        <dbReference type="ARBA" id="ARBA00007951"/>
    </source>
</evidence>
<dbReference type="EMBL" id="JACRSY010000022">
    <property type="protein sequence ID" value="MBC8580509.1"/>
    <property type="molecule type" value="Genomic_DNA"/>
</dbReference>
<dbReference type="RefSeq" id="WP_249333280.1">
    <property type="nucleotide sequence ID" value="NZ_JACRSY010000022.1"/>
</dbReference>
<evidence type="ECO:0000256" key="5">
    <source>
        <dbReference type="ARBA" id="ARBA00023295"/>
    </source>
</evidence>
<dbReference type="Pfam" id="PF01120">
    <property type="entry name" value="Alpha_L_fucos"/>
    <property type="match status" value="1"/>
</dbReference>
<comment type="similarity">
    <text evidence="1">Belongs to the glycosyl hydrolase 29 family.</text>
</comment>
<accession>A0A926IF09</accession>
<reference evidence="7" key="1">
    <citation type="submission" date="2020-08" db="EMBL/GenBank/DDBJ databases">
        <title>Genome public.</title>
        <authorList>
            <person name="Liu C."/>
            <person name="Sun Q."/>
        </authorList>
    </citation>
    <scope>NUCLEOTIDE SEQUENCE</scope>
    <source>
        <strain evidence="7">NSJ-12</strain>
    </source>
</reference>
<dbReference type="Proteomes" id="UP000655830">
    <property type="component" value="Unassembled WGS sequence"/>
</dbReference>